<accession>A0A2V2BKC1</accession>
<name>A0A2V2BKC1_9GAMM</name>
<gene>
    <name evidence="1" type="ORF">C7431_103549</name>
</gene>
<protein>
    <submittedName>
        <fullName evidence="1">Uncharacterized protein</fullName>
    </submittedName>
</protein>
<sequence>MKLPGVIHHLTLHTGYEKYTIAHQRANTFC</sequence>
<evidence type="ECO:0000313" key="2">
    <source>
        <dbReference type="Proteomes" id="UP000245981"/>
    </source>
</evidence>
<organism evidence="1 2">
    <name type="scientific">Pantoea allii</name>
    <dbReference type="NCBI Taxonomy" id="574096"/>
    <lineage>
        <taxon>Bacteria</taxon>
        <taxon>Pseudomonadati</taxon>
        <taxon>Pseudomonadota</taxon>
        <taxon>Gammaproteobacteria</taxon>
        <taxon>Enterobacterales</taxon>
        <taxon>Erwiniaceae</taxon>
        <taxon>Pantoea</taxon>
    </lineage>
</organism>
<dbReference type="Proteomes" id="UP000245981">
    <property type="component" value="Unassembled WGS sequence"/>
</dbReference>
<comment type="caution">
    <text evidence="1">The sequence shown here is derived from an EMBL/GenBank/DDBJ whole genome shotgun (WGS) entry which is preliminary data.</text>
</comment>
<reference evidence="1 2" key="1">
    <citation type="submission" date="2018-05" db="EMBL/GenBank/DDBJ databases">
        <title>Genomic Encyclopedia of Type Strains, Phase IV (KMG-V): Genome sequencing to study the core and pangenomes of soil and plant-associated prokaryotes.</title>
        <authorList>
            <person name="Whitman W."/>
        </authorList>
    </citation>
    <scope>NUCLEOTIDE SEQUENCE [LARGE SCALE GENOMIC DNA]</scope>
    <source>
        <strain evidence="1 2">PNA 200-10</strain>
    </source>
</reference>
<dbReference type="EMBL" id="QGHF01000003">
    <property type="protein sequence ID" value="PWK98773.1"/>
    <property type="molecule type" value="Genomic_DNA"/>
</dbReference>
<evidence type="ECO:0000313" key="1">
    <source>
        <dbReference type="EMBL" id="PWK98773.1"/>
    </source>
</evidence>
<dbReference type="AlphaFoldDB" id="A0A2V2BKC1"/>
<proteinExistence type="predicted"/>